<evidence type="ECO:0000256" key="1">
    <source>
        <dbReference type="SAM" id="Phobius"/>
    </source>
</evidence>
<dbReference type="Proteomes" id="UP000324853">
    <property type="component" value="Unassembled WGS sequence"/>
</dbReference>
<keyword evidence="1" id="KW-0812">Transmembrane</keyword>
<dbReference type="OrthoDB" id="8447195at2"/>
<gene>
    <name evidence="2" type="ORF">FXB38_13585</name>
</gene>
<sequence>MNIRTKAGGEDPLVVTQFYYSQTFPYLMFKHHAEIRRRLVDVPRELRQRELAPQLIPLGEAAGDQVWLVFRAYLDKVEAEIAALVRGHSPGFWFHLHRRLRPMLAEAHGFNNDDATVMLVRGIAELAYAKHGALNKTDDLGPVRRTRLQTLLDGTWYEAMAEAYGGKLKAKKAYQALRETDQIVMTDFRRSDLIDVFAIEGLCYEYWRASAAMRCIGKGSMIKWDPALGSHRYKDSVVNPLTFELHDARNAETFGFHTRLGTWLDEENAGETEAEGGDTIKFAQLKPNPKTEEYPAWNSVAGRIGRGYGATNFEIGSFSLAQFRKENAFMSEPFRLKYGIDFDAVLFAVWAAAFFGTYVGITMHHSTWAQRRDRTMNNFTNLMFRGYTMVSFDLDEFAGEAVWFAKQLGHEKVFTVEEVRKAVEFISLSEEAQKNIGLWSGGKRPILLPSMGKVMIDLAAILPALHTIFVGLRKAAGGGESFENSVRSAIRARGLDLCLEGDLKWTSGNPREVDAAVRLNDRLILIECFSYELPLDFELGKPSVFEKRKKFILEKVDQARSLADRVAKEPKGTNFDVSWAKSIEWRVVSPFVEFAWLMDEPLYDKAGMPRVLQVHELLDHLTDGRVPTEGMIPMIKELRGVELQGKWY</sequence>
<name>A0A5S4WTL5_9BRAD</name>
<proteinExistence type="predicted"/>
<keyword evidence="1" id="KW-0472">Membrane</keyword>
<evidence type="ECO:0000313" key="3">
    <source>
        <dbReference type="Proteomes" id="UP000324853"/>
    </source>
</evidence>
<dbReference type="RefSeq" id="WP_148751354.1">
    <property type="nucleotide sequence ID" value="NZ_VSSR01000021.1"/>
</dbReference>
<reference evidence="2 3" key="1">
    <citation type="submission" date="2019-08" db="EMBL/GenBank/DDBJ databases">
        <title>Bradyrhizobium hipponensis sp. nov., a rhizobium isolated from a Lupinus angustifolius root nodule in Tunisia.</title>
        <authorList>
            <person name="Off K."/>
            <person name="Rejili M."/>
            <person name="Mars M."/>
            <person name="Brachmann A."/>
            <person name="Marin M."/>
        </authorList>
    </citation>
    <scope>NUCLEOTIDE SEQUENCE [LARGE SCALE GENOMIC DNA]</scope>
    <source>
        <strain evidence="2 3">CTAW11</strain>
    </source>
</reference>
<keyword evidence="1" id="KW-1133">Transmembrane helix</keyword>
<evidence type="ECO:0000313" key="2">
    <source>
        <dbReference type="EMBL" id="TYL84704.1"/>
    </source>
</evidence>
<feature type="transmembrane region" description="Helical" evidence="1">
    <location>
        <begin position="344"/>
        <end position="364"/>
    </location>
</feature>
<protein>
    <submittedName>
        <fullName evidence="2">Uncharacterized protein</fullName>
    </submittedName>
</protein>
<dbReference type="AlphaFoldDB" id="A0A5S4WTL5"/>
<keyword evidence="3" id="KW-1185">Reference proteome</keyword>
<organism evidence="2 3">
    <name type="scientific">Bradyrhizobium cytisi</name>
    <dbReference type="NCBI Taxonomy" id="515489"/>
    <lineage>
        <taxon>Bacteria</taxon>
        <taxon>Pseudomonadati</taxon>
        <taxon>Pseudomonadota</taxon>
        <taxon>Alphaproteobacteria</taxon>
        <taxon>Hyphomicrobiales</taxon>
        <taxon>Nitrobacteraceae</taxon>
        <taxon>Bradyrhizobium</taxon>
    </lineage>
</organism>
<accession>A0A5S4WTL5</accession>
<comment type="caution">
    <text evidence="2">The sequence shown here is derived from an EMBL/GenBank/DDBJ whole genome shotgun (WGS) entry which is preliminary data.</text>
</comment>
<dbReference type="EMBL" id="VSSR01000021">
    <property type="protein sequence ID" value="TYL84704.1"/>
    <property type="molecule type" value="Genomic_DNA"/>
</dbReference>